<dbReference type="OrthoDB" id="3527613at2"/>
<gene>
    <name evidence="3" type="ORF">SAMN05216207_100454</name>
</gene>
<keyword evidence="3" id="KW-0808">Transferase</keyword>
<evidence type="ECO:0000313" key="4">
    <source>
        <dbReference type="Proteomes" id="UP000199614"/>
    </source>
</evidence>
<dbReference type="RefSeq" id="WP_093338298.1">
    <property type="nucleotide sequence ID" value="NZ_FOUY01000004.1"/>
</dbReference>
<organism evidence="3 4">
    <name type="scientific">Pseudonocardia ammonioxydans</name>
    <dbReference type="NCBI Taxonomy" id="260086"/>
    <lineage>
        <taxon>Bacteria</taxon>
        <taxon>Bacillati</taxon>
        <taxon>Actinomycetota</taxon>
        <taxon>Actinomycetes</taxon>
        <taxon>Pseudonocardiales</taxon>
        <taxon>Pseudonocardiaceae</taxon>
        <taxon>Pseudonocardia</taxon>
    </lineage>
</organism>
<dbReference type="PANTHER" id="PTHR35526:SF3">
    <property type="entry name" value="ANTI-SIGMA-F FACTOR RSBW"/>
    <property type="match status" value="1"/>
</dbReference>
<dbReference type="GO" id="GO:0004674">
    <property type="term" value="F:protein serine/threonine kinase activity"/>
    <property type="evidence" value="ECO:0007669"/>
    <property type="project" value="UniProtKB-KW"/>
</dbReference>
<dbReference type="Pfam" id="PF13581">
    <property type="entry name" value="HATPase_c_2"/>
    <property type="match status" value="1"/>
</dbReference>
<dbReference type="PANTHER" id="PTHR35526">
    <property type="entry name" value="ANTI-SIGMA-F FACTOR RSBW-RELATED"/>
    <property type="match status" value="1"/>
</dbReference>
<evidence type="ECO:0000313" key="3">
    <source>
        <dbReference type="EMBL" id="SFM87408.1"/>
    </source>
</evidence>
<sequence length="139" mass="15035">MPGRSWALHLPALPWSCRRARRELQRFLSAQLPEPVVQDAVLVLHELVANGVDHARTPMRLTARVCDGSVRIGVRDGSRVVGRPQPPDATAARGRGLQIVANVARRWGVRPHPAGKTTWAEVGPPTDAPAADLRVVGSV</sequence>
<dbReference type="SUPFAM" id="SSF55874">
    <property type="entry name" value="ATPase domain of HSP90 chaperone/DNA topoisomerase II/histidine kinase"/>
    <property type="match status" value="1"/>
</dbReference>
<feature type="domain" description="Histidine kinase/HSP90-like ATPase" evidence="2">
    <location>
        <begin position="10"/>
        <end position="119"/>
    </location>
</feature>
<dbReference type="InterPro" id="IPR036890">
    <property type="entry name" value="HATPase_C_sf"/>
</dbReference>
<proteinExistence type="predicted"/>
<dbReference type="EMBL" id="FOUY01000004">
    <property type="protein sequence ID" value="SFM87408.1"/>
    <property type="molecule type" value="Genomic_DNA"/>
</dbReference>
<dbReference type="STRING" id="260086.SAMN05216207_100454"/>
<reference evidence="3 4" key="1">
    <citation type="submission" date="2016-10" db="EMBL/GenBank/DDBJ databases">
        <authorList>
            <person name="de Groot N.N."/>
        </authorList>
    </citation>
    <scope>NUCLEOTIDE SEQUENCE [LARGE SCALE GENOMIC DNA]</scope>
    <source>
        <strain evidence="3 4">CGMCC 4.1877</strain>
    </source>
</reference>
<protein>
    <submittedName>
        <fullName evidence="3">Histidine kinase-like ATPase domain-containing protein</fullName>
    </submittedName>
</protein>
<keyword evidence="3" id="KW-0418">Kinase</keyword>
<evidence type="ECO:0000256" key="1">
    <source>
        <dbReference type="ARBA" id="ARBA00022527"/>
    </source>
</evidence>
<accession>A0A1I4UEL9</accession>
<evidence type="ECO:0000259" key="2">
    <source>
        <dbReference type="Pfam" id="PF13581"/>
    </source>
</evidence>
<name>A0A1I4UEL9_PSUAM</name>
<keyword evidence="1" id="KW-0723">Serine/threonine-protein kinase</keyword>
<dbReference type="Gene3D" id="3.30.565.10">
    <property type="entry name" value="Histidine kinase-like ATPase, C-terminal domain"/>
    <property type="match status" value="1"/>
</dbReference>
<dbReference type="CDD" id="cd16936">
    <property type="entry name" value="HATPase_RsbW-like"/>
    <property type="match status" value="1"/>
</dbReference>
<dbReference type="Proteomes" id="UP000199614">
    <property type="component" value="Unassembled WGS sequence"/>
</dbReference>
<dbReference type="AlphaFoldDB" id="A0A1I4UEL9"/>
<dbReference type="InterPro" id="IPR003594">
    <property type="entry name" value="HATPase_dom"/>
</dbReference>
<keyword evidence="4" id="KW-1185">Reference proteome</keyword>
<dbReference type="InterPro" id="IPR050267">
    <property type="entry name" value="Anti-sigma-factor_SerPK"/>
</dbReference>